<evidence type="ECO:0000256" key="1">
    <source>
        <dbReference type="SAM" id="Phobius"/>
    </source>
</evidence>
<evidence type="ECO:0000313" key="3">
    <source>
        <dbReference type="Proteomes" id="UP000324748"/>
    </source>
</evidence>
<keyword evidence="3" id="KW-1185">Reference proteome</keyword>
<proteinExistence type="predicted"/>
<feature type="transmembrane region" description="Helical" evidence="1">
    <location>
        <begin position="20"/>
        <end position="42"/>
    </location>
</feature>
<evidence type="ECO:0000313" key="2">
    <source>
        <dbReference type="EMBL" id="KAA1103283.1"/>
    </source>
</evidence>
<gene>
    <name evidence="2" type="ORF">PGT21_012689</name>
</gene>
<keyword evidence="1" id="KW-0812">Transmembrane</keyword>
<reference evidence="2 3" key="1">
    <citation type="submission" date="2019-05" db="EMBL/GenBank/DDBJ databases">
        <title>Emergence of the Ug99 lineage of the wheat stem rust pathogen through somatic hybridization.</title>
        <authorList>
            <person name="Li F."/>
            <person name="Upadhyaya N.M."/>
            <person name="Sperschneider J."/>
            <person name="Matny O."/>
            <person name="Nguyen-Phuc H."/>
            <person name="Mago R."/>
            <person name="Raley C."/>
            <person name="Miller M.E."/>
            <person name="Silverstein K.A.T."/>
            <person name="Henningsen E."/>
            <person name="Hirsch C.D."/>
            <person name="Visser B."/>
            <person name="Pretorius Z.A."/>
            <person name="Steffenson B.J."/>
            <person name="Schwessinger B."/>
            <person name="Dodds P.N."/>
            <person name="Figueroa M."/>
        </authorList>
    </citation>
    <scope>NUCLEOTIDE SEQUENCE [LARGE SCALE GENOMIC DNA]</scope>
    <source>
        <strain evidence="2">21-0</strain>
    </source>
</reference>
<protein>
    <submittedName>
        <fullName evidence="2">Uncharacterized protein</fullName>
    </submittedName>
</protein>
<keyword evidence="1" id="KW-0472">Membrane</keyword>
<dbReference type="AlphaFoldDB" id="A0A5B0PRL5"/>
<dbReference type="Proteomes" id="UP000324748">
    <property type="component" value="Unassembled WGS sequence"/>
</dbReference>
<organism evidence="2 3">
    <name type="scientific">Puccinia graminis f. sp. tritici</name>
    <dbReference type="NCBI Taxonomy" id="56615"/>
    <lineage>
        <taxon>Eukaryota</taxon>
        <taxon>Fungi</taxon>
        <taxon>Dikarya</taxon>
        <taxon>Basidiomycota</taxon>
        <taxon>Pucciniomycotina</taxon>
        <taxon>Pucciniomycetes</taxon>
        <taxon>Pucciniales</taxon>
        <taxon>Pucciniaceae</taxon>
        <taxon>Puccinia</taxon>
    </lineage>
</organism>
<accession>A0A5B0PRL5</accession>
<sequence length="157" mass="17712">MLDYSPSYNPHPPRQEGDTIQLSHIVRVFLPMISIIIIIPIYHPIVVSISQTIDPTPHAAIIIIPLQIIMSHTKTAIIRQIRLDTITIIPEWTILILSNILHSTFQPAVIMKVGSNQIMCYIKNIPLEPPLQVKPPSKPIFQAIRVTAVLPNARKRT</sequence>
<name>A0A5B0PRL5_PUCGR</name>
<comment type="caution">
    <text evidence="2">The sequence shown here is derived from an EMBL/GenBank/DDBJ whole genome shotgun (WGS) entry which is preliminary data.</text>
</comment>
<dbReference type="EMBL" id="VSWC01000042">
    <property type="protein sequence ID" value="KAA1103283.1"/>
    <property type="molecule type" value="Genomic_DNA"/>
</dbReference>
<keyword evidence="1" id="KW-1133">Transmembrane helix</keyword>